<evidence type="ECO:0000313" key="12">
    <source>
        <dbReference type="Proteomes" id="UP000035682"/>
    </source>
</evidence>
<evidence type="ECO:0000256" key="7">
    <source>
        <dbReference type="ARBA" id="ARBA00023242"/>
    </source>
</evidence>
<dbReference type="WormBase" id="SRAE_1000271100">
    <property type="protein sequence ID" value="SRP11453"/>
    <property type="gene ID" value="WBGene00259327"/>
</dbReference>
<evidence type="ECO:0000313" key="13">
    <source>
        <dbReference type="WBParaSite" id="SRAE_1000271100.1"/>
    </source>
</evidence>
<dbReference type="eggNOG" id="KOG0146">
    <property type="taxonomic scope" value="Eukaryota"/>
</dbReference>
<dbReference type="CDD" id="cd12632">
    <property type="entry name" value="RRM1_CELF3_4_5_6"/>
    <property type="match status" value="1"/>
</dbReference>
<dbReference type="Proteomes" id="UP000035682">
    <property type="component" value="Unplaced"/>
</dbReference>
<dbReference type="SMART" id="SM00360">
    <property type="entry name" value="RRM"/>
    <property type="match status" value="3"/>
</dbReference>
<dbReference type="WBParaSite" id="SRAE_1000271100.1">
    <property type="protein sequence ID" value="SRAE_1000271100.1"/>
    <property type="gene ID" value="WBGene00259327"/>
</dbReference>
<keyword evidence="6 8" id="KW-0694">RNA-binding</keyword>
<dbReference type="InterPro" id="IPR000504">
    <property type="entry name" value="RRM_dom"/>
</dbReference>
<protein>
    <submittedName>
        <fullName evidence="11 13">Bruno-3</fullName>
    </submittedName>
</protein>
<reference evidence="13" key="2">
    <citation type="submission" date="2020-12" db="UniProtKB">
        <authorList>
            <consortium name="WormBaseParasite"/>
        </authorList>
    </citation>
    <scope>IDENTIFICATION</scope>
</reference>
<gene>
    <name evidence="11 13 14" type="ORF">SRAE_1000271100</name>
</gene>
<keyword evidence="12" id="KW-1185">Reference proteome</keyword>
<dbReference type="SUPFAM" id="SSF54928">
    <property type="entry name" value="RNA-binding domain, RBD"/>
    <property type="match status" value="2"/>
</dbReference>
<feature type="region of interest" description="Disordered" evidence="9">
    <location>
        <begin position="166"/>
        <end position="193"/>
    </location>
</feature>
<dbReference type="GeneID" id="36376822"/>
<evidence type="ECO:0000256" key="4">
    <source>
        <dbReference type="ARBA" id="ARBA00022490"/>
    </source>
</evidence>
<evidence type="ECO:0000256" key="5">
    <source>
        <dbReference type="ARBA" id="ARBA00022737"/>
    </source>
</evidence>
<evidence type="ECO:0000256" key="3">
    <source>
        <dbReference type="ARBA" id="ARBA00009621"/>
    </source>
</evidence>
<dbReference type="Pfam" id="PF00076">
    <property type="entry name" value="RRM_1"/>
    <property type="match status" value="3"/>
</dbReference>
<feature type="compositionally biased region" description="Basic and acidic residues" evidence="9">
    <location>
        <begin position="181"/>
        <end position="193"/>
    </location>
</feature>
<dbReference type="OrthoDB" id="267048at2759"/>
<keyword evidence="7" id="KW-0539">Nucleus</keyword>
<reference evidence="11 12" key="1">
    <citation type="submission" date="2014-09" db="EMBL/GenBank/DDBJ databases">
        <authorList>
            <person name="Martin A.A."/>
        </authorList>
    </citation>
    <scope>NUCLEOTIDE SEQUENCE</scope>
    <source>
        <strain evidence="12">ED321</strain>
        <strain evidence="11">ED321 Heterogonic</strain>
    </source>
</reference>
<feature type="domain" description="RRM" evidence="10">
    <location>
        <begin position="501"/>
        <end position="579"/>
    </location>
</feature>
<feature type="domain" description="RRM" evidence="10">
    <location>
        <begin position="196"/>
        <end position="276"/>
    </location>
</feature>
<dbReference type="GO" id="GO:0003723">
    <property type="term" value="F:RNA binding"/>
    <property type="evidence" value="ECO:0007669"/>
    <property type="project" value="UniProtKB-UniRule"/>
</dbReference>
<evidence type="ECO:0000256" key="1">
    <source>
        <dbReference type="ARBA" id="ARBA00004123"/>
    </source>
</evidence>
<dbReference type="InterPro" id="IPR012677">
    <property type="entry name" value="Nucleotide-bd_a/b_plait_sf"/>
</dbReference>
<dbReference type="PROSITE" id="PS50102">
    <property type="entry name" value="RRM"/>
    <property type="match status" value="3"/>
</dbReference>
<dbReference type="GO" id="GO:0005634">
    <property type="term" value="C:nucleus"/>
    <property type="evidence" value="ECO:0007669"/>
    <property type="project" value="UniProtKB-SubCell"/>
</dbReference>
<keyword evidence="4" id="KW-0963">Cytoplasm</keyword>
<dbReference type="EMBL" id="LN609528">
    <property type="protein sequence ID" value="CEF64457.1"/>
    <property type="molecule type" value="Genomic_DNA"/>
</dbReference>
<evidence type="ECO:0000313" key="14">
    <source>
        <dbReference type="WormBase" id="SRAE_1000271100"/>
    </source>
</evidence>
<dbReference type="FunFam" id="3.30.70.330:FF:000060">
    <property type="entry name" value="CUGBP Elav-like family member 4"/>
    <property type="match status" value="1"/>
</dbReference>
<evidence type="ECO:0000256" key="9">
    <source>
        <dbReference type="SAM" id="MobiDB-lite"/>
    </source>
</evidence>
<dbReference type="RefSeq" id="XP_024503658.1">
    <property type="nucleotide sequence ID" value="XM_024649820.1"/>
</dbReference>
<evidence type="ECO:0000256" key="8">
    <source>
        <dbReference type="PROSITE-ProRule" id="PRU00176"/>
    </source>
</evidence>
<dbReference type="GO" id="GO:0005737">
    <property type="term" value="C:cytoplasm"/>
    <property type="evidence" value="ECO:0007669"/>
    <property type="project" value="UniProtKB-SubCell"/>
</dbReference>
<dbReference type="CDD" id="cd12639">
    <property type="entry name" value="RRM3_CELF3_4_5_6"/>
    <property type="match status" value="1"/>
</dbReference>
<evidence type="ECO:0000313" key="11">
    <source>
        <dbReference type="EMBL" id="CEF64457.1"/>
    </source>
</evidence>
<dbReference type="AlphaFoldDB" id="A0A090L405"/>
<name>A0A090L405_STRRB</name>
<dbReference type="Gene3D" id="3.30.70.330">
    <property type="match status" value="3"/>
</dbReference>
<organism evidence="11">
    <name type="scientific">Strongyloides ratti</name>
    <name type="common">Parasitic roundworm</name>
    <dbReference type="NCBI Taxonomy" id="34506"/>
    <lineage>
        <taxon>Eukaryota</taxon>
        <taxon>Metazoa</taxon>
        <taxon>Ecdysozoa</taxon>
        <taxon>Nematoda</taxon>
        <taxon>Chromadorea</taxon>
        <taxon>Rhabditida</taxon>
        <taxon>Tylenchina</taxon>
        <taxon>Panagrolaimomorpha</taxon>
        <taxon>Strongyloidoidea</taxon>
        <taxon>Strongyloididae</taxon>
        <taxon>Strongyloides</taxon>
    </lineage>
</organism>
<evidence type="ECO:0000259" key="10">
    <source>
        <dbReference type="PROSITE" id="PS50102"/>
    </source>
</evidence>
<sequence>MVQNCNEDSQVVIASKAEGIHNDLLNENGCNTKEKVEKGTVNNNNNNKCNDNLQIGEDKKNDDKITFKNEINGNVKENEIKEHERPSSTDSNGFPVKDSDAIKLFVGQIPRNLEEKDLRGMFESYGKIYEFTILKDKFTGMHKGCAFLTYCHRESAIKCQSSLHDQKTLPGMNRPMQVKPADSESRTESPKGAEEKKLFVGMLSKQQNEDDVLGMFSPFGKIEEVTVLRDSEGASKGCAFVKFSSANDAQRAITALHGSRTMSGASSSLVVKLADTEKERQVRRMQQMASQISILNPLITSQMSVFNQAAYGQFVNQQQITPQLNITTQPQTTAAYFPLAVASTATPGSSTTQFTLGNGLQPTGGTLATAAQLLSTQGAHSHTLKASQHPSIITNSSTNPTGHMTNLGVISVNAQTPTGTIGNTIQTQQNNQNNLVHGNDAQAFASLQHGVGGYPSNPLLTVDPNQFNSYNQALQQALALQQSTTLLHTPVVTTKEGPEGCNLFIYHLPQEFGDSELMQMFMSFGNIISAKVFIDRATNQSKCFGFVSYDNPTSAMAAIQAMNGFQIGMKRLKVQIKRPRDKPSSQDSFINEKTISNRDMKFKSQNCHTSNIDSTNNYNFNNNTENKNNSKLGIQVSIALPKKYNIYRKKSYPIQSLMEINEIKIS</sequence>
<dbReference type="InterPro" id="IPR034648">
    <property type="entry name" value="CELF3/4/5/6_RRM1"/>
</dbReference>
<dbReference type="CTD" id="36376822"/>
<dbReference type="PANTHER" id="PTHR24012">
    <property type="entry name" value="RNA BINDING PROTEIN"/>
    <property type="match status" value="1"/>
</dbReference>
<proteinExistence type="inferred from homology"/>
<comment type="subcellular location">
    <subcellularLocation>
        <location evidence="2">Cytoplasm</location>
    </subcellularLocation>
    <subcellularLocation>
        <location evidence="1">Nucleus</location>
    </subcellularLocation>
</comment>
<keyword evidence="5" id="KW-0677">Repeat</keyword>
<dbReference type="FunFam" id="3.30.70.330:FF:000010">
    <property type="entry name" value="CUGBP Elav-like family member 4 isoform 3"/>
    <property type="match status" value="1"/>
</dbReference>
<comment type="similarity">
    <text evidence="3">Belongs to the CELF/BRUNOL family.</text>
</comment>
<evidence type="ECO:0000256" key="2">
    <source>
        <dbReference type="ARBA" id="ARBA00004496"/>
    </source>
</evidence>
<feature type="domain" description="RRM" evidence="10">
    <location>
        <begin position="102"/>
        <end position="183"/>
    </location>
</feature>
<accession>A0A090L405</accession>
<dbReference type="InterPro" id="IPR035979">
    <property type="entry name" value="RBD_domain_sf"/>
</dbReference>
<dbReference type="STRING" id="34506.A0A090L405"/>
<dbReference type="FunFam" id="3.30.70.330:FF:000198">
    <property type="entry name" value="CUGBP Elav-like family member 6 isoform X3"/>
    <property type="match status" value="1"/>
</dbReference>
<evidence type="ECO:0000256" key="6">
    <source>
        <dbReference type="ARBA" id="ARBA00022884"/>
    </source>
</evidence>